<keyword evidence="1" id="KW-1133">Transmembrane helix</keyword>
<name>A0A0G0W3C0_9BACT</name>
<dbReference type="AlphaFoldDB" id="A0A0G0W3C0"/>
<feature type="transmembrane region" description="Helical" evidence="1">
    <location>
        <begin position="9"/>
        <end position="26"/>
    </location>
</feature>
<accession>A0A0G0W3C0</accession>
<keyword evidence="1" id="KW-0472">Membrane</keyword>
<dbReference type="Proteomes" id="UP000034452">
    <property type="component" value="Unassembled WGS sequence"/>
</dbReference>
<reference evidence="2 3" key="1">
    <citation type="journal article" date="2015" name="Nature">
        <title>rRNA introns, odd ribosomes, and small enigmatic genomes across a large radiation of phyla.</title>
        <authorList>
            <person name="Brown C.T."/>
            <person name="Hug L.A."/>
            <person name="Thomas B.C."/>
            <person name="Sharon I."/>
            <person name="Castelle C.J."/>
            <person name="Singh A."/>
            <person name="Wilkins M.J."/>
            <person name="Williams K.H."/>
            <person name="Banfield J.F."/>
        </authorList>
    </citation>
    <scope>NUCLEOTIDE SEQUENCE [LARGE SCALE GENOMIC DNA]</scope>
</reference>
<evidence type="ECO:0000256" key="1">
    <source>
        <dbReference type="SAM" id="Phobius"/>
    </source>
</evidence>
<keyword evidence="1" id="KW-0812">Transmembrane</keyword>
<comment type="caution">
    <text evidence="2">The sequence shown here is derived from an EMBL/GenBank/DDBJ whole genome shotgun (WGS) entry which is preliminary data.</text>
</comment>
<proteinExistence type="predicted"/>
<sequence length="67" mass="7126">MRELTGPRAIVAIVGIIVAFLAMSASENPMRMPTTIETVVIGMSLFVAICAMFRVDELVKTQKGGAA</sequence>
<evidence type="ECO:0000313" key="3">
    <source>
        <dbReference type="Proteomes" id="UP000034452"/>
    </source>
</evidence>
<evidence type="ECO:0000313" key="2">
    <source>
        <dbReference type="EMBL" id="KKR69767.1"/>
    </source>
</evidence>
<organism evidence="2 3">
    <name type="scientific">Candidatus Nomurabacteria bacterium GW2011_GWB1_40_7</name>
    <dbReference type="NCBI Taxonomy" id="1618744"/>
    <lineage>
        <taxon>Bacteria</taxon>
        <taxon>Candidatus Nomuraibacteriota</taxon>
    </lineage>
</organism>
<protein>
    <submittedName>
        <fullName evidence="2">Uncharacterized protein</fullName>
    </submittedName>
</protein>
<feature type="transmembrane region" description="Helical" evidence="1">
    <location>
        <begin position="32"/>
        <end position="53"/>
    </location>
</feature>
<gene>
    <name evidence="2" type="ORF">UU13_C0022G0008</name>
</gene>
<dbReference type="EMBL" id="LBZL01000022">
    <property type="protein sequence ID" value="KKR69767.1"/>
    <property type="molecule type" value="Genomic_DNA"/>
</dbReference>